<reference evidence="2 3" key="1">
    <citation type="submission" date="2021-05" db="EMBL/GenBank/DDBJ databases">
        <title>Roseococcus sp. XZZS9, whole genome shotgun sequencing project.</title>
        <authorList>
            <person name="Zhao G."/>
            <person name="Shen L."/>
        </authorList>
    </citation>
    <scope>NUCLEOTIDE SEQUENCE [LARGE SCALE GENOMIC DNA]</scope>
    <source>
        <strain evidence="2 3">XZZS9</strain>
    </source>
</reference>
<accession>A0ABS5QF53</accession>
<dbReference type="Proteomes" id="UP000766336">
    <property type="component" value="Unassembled WGS sequence"/>
</dbReference>
<dbReference type="EMBL" id="JAHCDA010000003">
    <property type="protein sequence ID" value="MBS7812301.1"/>
    <property type="molecule type" value="Genomic_DNA"/>
</dbReference>
<organism evidence="2 3">
    <name type="scientific">Roseococcus pinisoli</name>
    <dbReference type="NCBI Taxonomy" id="2835040"/>
    <lineage>
        <taxon>Bacteria</taxon>
        <taxon>Pseudomonadati</taxon>
        <taxon>Pseudomonadota</taxon>
        <taxon>Alphaproteobacteria</taxon>
        <taxon>Acetobacterales</taxon>
        <taxon>Roseomonadaceae</taxon>
        <taxon>Roseococcus</taxon>
    </lineage>
</organism>
<dbReference type="RefSeq" id="WP_213671009.1">
    <property type="nucleotide sequence ID" value="NZ_JAHCDA010000003.1"/>
</dbReference>
<keyword evidence="1" id="KW-0472">Membrane</keyword>
<keyword evidence="1" id="KW-1133">Transmembrane helix</keyword>
<proteinExistence type="predicted"/>
<comment type="caution">
    <text evidence="2">The sequence shown here is derived from an EMBL/GenBank/DDBJ whole genome shotgun (WGS) entry which is preliminary data.</text>
</comment>
<keyword evidence="3" id="KW-1185">Reference proteome</keyword>
<evidence type="ECO:0000313" key="3">
    <source>
        <dbReference type="Proteomes" id="UP000766336"/>
    </source>
</evidence>
<sequence>MIALGQGFLALTALLSVVSVYAQIKTGRSDVSVAFWMLALLSLIGAGIITLKVTLT</sequence>
<evidence type="ECO:0000313" key="2">
    <source>
        <dbReference type="EMBL" id="MBS7812301.1"/>
    </source>
</evidence>
<gene>
    <name evidence="2" type="ORF">KHU32_15230</name>
</gene>
<evidence type="ECO:0000256" key="1">
    <source>
        <dbReference type="SAM" id="Phobius"/>
    </source>
</evidence>
<name>A0ABS5QF53_9PROT</name>
<feature type="transmembrane region" description="Helical" evidence="1">
    <location>
        <begin position="32"/>
        <end position="55"/>
    </location>
</feature>
<keyword evidence="1" id="KW-0812">Transmembrane</keyword>
<protein>
    <submittedName>
        <fullName evidence="2">Uncharacterized protein</fullName>
    </submittedName>
</protein>